<feature type="chain" id="PRO_5043526381" description="Tetratricopeptide repeat protein" evidence="1">
    <location>
        <begin position="20"/>
        <end position="238"/>
    </location>
</feature>
<feature type="signal peptide" evidence="1">
    <location>
        <begin position="1"/>
        <end position="19"/>
    </location>
</feature>
<evidence type="ECO:0000256" key="1">
    <source>
        <dbReference type="SAM" id="SignalP"/>
    </source>
</evidence>
<dbReference type="InterPro" id="IPR011990">
    <property type="entry name" value="TPR-like_helical_dom_sf"/>
</dbReference>
<dbReference type="KEGG" id="mech:Q9L42_001470"/>
<gene>
    <name evidence="2" type="ORF">Q9L42_001470</name>
</gene>
<dbReference type="Proteomes" id="UP001225378">
    <property type="component" value="Chromosome"/>
</dbReference>
<keyword evidence="3" id="KW-1185">Reference proteome</keyword>
<accession>A0AAU7NV42</accession>
<organism evidence="2 3">
    <name type="scientific">Methylomarinum roseum</name>
    <dbReference type="NCBI Taxonomy" id="3067653"/>
    <lineage>
        <taxon>Bacteria</taxon>
        <taxon>Pseudomonadati</taxon>
        <taxon>Pseudomonadota</taxon>
        <taxon>Gammaproteobacteria</taxon>
        <taxon>Methylococcales</taxon>
        <taxon>Methylococcaceae</taxon>
        <taxon>Methylomarinum</taxon>
    </lineage>
</organism>
<protein>
    <recommendedName>
        <fullName evidence="4">Tetratricopeptide repeat protein</fullName>
    </recommendedName>
</protein>
<proteinExistence type="predicted"/>
<sequence length="238" mass="26808">MNKTTIVAFLLLASSNAYCSPLSDSIDKLESDWATVYYRNTPEQQKINYPRLLQRTVDIEQRFPKAAEPKIWQAILLSANATFQSPFSALESLDKAKSLLEKAIEIDPQALEGSAYVTLGSLYYMVPGWPVSFGDKQAAEKMLKKALEINPDGIDSNYFYGDYLLSQDKIAKAEEYFKTASSAPIRQEQRLADTELQNDANIALKKARKRRLSQGKNKFLSLFSSASYNSANKERKAH</sequence>
<dbReference type="EMBL" id="CP157743">
    <property type="protein sequence ID" value="XBS20828.1"/>
    <property type="molecule type" value="Genomic_DNA"/>
</dbReference>
<reference evidence="2 3" key="1">
    <citation type="journal article" date="2024" name="Microbiology">
        <title>Methylomarinum rosea sp. nov., a novel halophilic methanotrophic bacterium from the hypersaline Lake Elton.</title>
        <authorList>
            <person name="Suleimanov R.Z."/>
            <person name="Oshkin I.Y."/>
            <person name="Danilova O.V."/>
            <person name="Suzina N.E."/>
            <person name="Dedysh S.N."/>
        </authorList>
    </citation>
    <scope>NUCLEOTIDE SEQUENCE [LARGE SCALE GENOMIC DNA]</scope>
    <source>
        <strain evidence="2 3">Ch1-1</strain>
    </source>
</reference>
<dbReference type="InterPro" id="IPR019734">
    <property type="entry name" value="TPR_rpt"/>
</dbReference>
<dbReference type="Gene3D" id="1.25.40.10">
    <property type="entry name" value="Tetratricopeptide repeat domain"/>
    <property type="match status" value="1"/>
</dbReference>
<dbReference type="RefSeq" id="WP_349431770.1">
    <property type="nucleotide sequence ID" value="NZ_CP157743.1"/>
</dbReference>
<keyword evidence="1" id="KW-0732">Signal</keyword>
<evidence type="ECO:0000313" key="3">
    <source>
        <dbReference type="Proteomes" id="UP001225378"/>
    </source>
</evidence>
<dbReference type="SUPFAM" id="SSF48452">
    <property type="entry name" value="TPR-like"/>
    <property type="match status" value="1"/>
</dbReference>
<name>A0AAU7NV42_9GAMM</name>
<dbReference type="AlphaFoldDB" id="A0AAU7NV42"/>
<evidence type="ECO:0008006" key="4">
    <source>
        <dbReference type="Google" id="ProtNLM"/>
    </source>
</evidence>
<evidence type="ECO:0000313" key="2">
    <source>
        <dbReference type="EMBL" id="XBS20828.1"/>
    </source>
</evidence>
<dbReference type="Pfam" id="PF13181">
    <property type="entry name" value="TPR_8"/>
    <property type="match status" value="2"/>
</dbReference>